<reference evidence="1" key="1">
    <citation type="journal article" date="2011" name="PLoS Genet.">
        <title>Parallel evolution of a type IV secretion system in radiating lineages of the host-restricted bacterial pathogen Bartonella.</title>
        <authorList>
            <person name="Engel P."/>
            <person name="Salzburger W."/>
            <person name="Liesch M."/>
            <person name="Chang C.C."/>
            <person name="Maruyama S."/>
            <person name="Lanz C."/>
            <person name="Calteau A."/>
            <person name="Lajus A."/>
            <person name="Medigue C."/>
            <person name="Schuster S.C."/>
            <person name="Dehio C."/>
        </authorList>
    </citation>
    <scope>NUCLEOTIDE SEQUENCE</scope>
    <source>
        <strain evidence="1">R1</strain>
    </source>
</reference>
<organism evidence="1">
    <name type="scientific">Bartonella schoenbuchensis (strain DSM 13525 / NCTC 13165 / R1)</name>
    <dbReference type="NCBI Taxonomy" id="687861"/>
    <lineage>
        <taxon>Bacteria</taxon>
        <taxon>Pseudomonadati</taxon>
        <taxon>Pseudomonadota</taxon>
        <taxon>Alphaproteobacteria</taxon>
        <taxon>Hyphomicrobiales</taxon>
        <taxon>Bartonellaceae</taxon>
        <taxon>Bartonella</taxon>
    </lineage>
</organism>
<evidence type="ECO:0000313" key="1">
    <source>
        <dbReference type="EMBL" id="CBI83016.1"/>
    </source>
</evidence>
<accession>E6Z1M8</accession>
<dbReference type="EMBL" id="FN645524">
    <property type="protein sequence ID" value="CBI83016.1"/>
    <property type="molecule type" value="Genomic_DNA"/>
</dbReference>
<proteinExistence type="predicted"/>
<dbReference type="AlphaFoldDB" id="E6Z1M8"/>
<gene>
    <name evidence="1" type="ORF">BARSC_190289</name>
</gene>
<protein>
    <submittedName>
        <fullName evidence="1">Uncharacterized protein</fullName>
    </submittedName>
</protein>
<sequence length="39" mass="4511">MREGSFEQNDEICGFYCRLAFRRSGSTLIGYPVIGYRCD</sequence>
<name>E6Z1M8_BARSR</name>